<evidence type="ECO:0000313" key="1">
    <source>
        <dbReference type="EMBL" id="SEN50527.1"/>
    </source>
</evidence>
<proteinExistence type="predicted"/>
<dbReference type="EMBL" id="FOCP01000021">
    <property type="protein sequence ID" value="SEN50527.1"/>
    <property type="molecule type" value="Genomic_DNA"/>
</dbReference>
<name>A0A1H8H464_9PROT</name>
<protein>
    <submittedName>
        <fullName evidence="1">Uncharacterized protein</fullName>
    </submittedName>
</protein>
<reference evidence="1 2" key="1">
    <citation type="submission" date="2016-10" db="EMBL/GenBank/DDBJ databases">
        <authorList>
            <person name="de Groot N.N."/>
        </authorList>
    </citation>
    <scope>NUCLEOTIDE SEQUENCE [LARGE SCALE GENOMIC DNA]</scope>
    <source>
        <strain evidence="1 2">Nm22</strain>
    </source>
</reference>
<organism evidence="1 2">
    <name type="scientific">Nitrosomonas marina</name>
    <dbReference type="NCBI Taxonomy" id="917"/>
    <lineage>
        <taxon>Bacteria</taxon>
        <taxon>Pseudomonadati</taxon>
        <taxon>Pseudomonadota</taxon>
        <taxon>Betaproteobacteria</taxon>
        <taxon>Nitrosomonadales</taxon>
        <taxon>Nitrosomonadaceae</taxon>
        <taxon>Nitrosomonas</taxon>
    </lineage>
</organism>
<dbReference type="Proteomes" id="UP000199459">
    <property type="component" value="Unassembled WGS sequence"/>
</dbReference>
<sequence>MPGAVTAADELDHFTIAVDEKVAGNLQVRDGYIVRMYFRIEPVGKEFNDPFAAEFSRRQADAVDDQQGDFSVVGALVVIG</sequence>
<evidence type="ECO:0000313" key="2">
    <source>
        <dbReference type="Proteomes" id="UP000199459"/>
    </source>
</evidence>
<dbReference type="AlphaFoldDB" id="A0A1H8H464"/>
<gene>
    <name evidence="1" type="ORF">SAMN05216325_12131</name>
</gene>
<accession>A0A1H8H464</accession>